<evidence type="ECO:0000256" key="2">
    <source>
        <dbReference type="ARBA" id="ARBA00020243"/>
    </source>
</evidence>
<comment type="similarity">
    <text evidence="1">Belongs to the NATD1 family.</text>
</comment>
<dbReference type="CDD" id="cd04301">
    <property type="entry name" value="NAT_SF"/>
    <property type="match status" value="1"/>
</dbReference>
<sequence>MSVAARVEHIRKSMQFVIKLGGSIPNAHLDYKPVAGNEKVLDFYHTFVPPEAGGKGLAKVLVEAGFKYAGDEGYQVRPTCSYIAKFVEKGASPDQIKVVEDSFKPKILHALSSVRETREQTEESQTIAHRGRHQVHFPQEKPETDEFASHQNGPI</sequence>
<dbReference type="PANTHER" id="PTHR31435">
    <property type="entry name" value="PROTEIN NATD1"/>
    <property type="match status" value="1"/>
</dbReference>
<dbReference type="InterPro" id="IPR031165">
    <property type="entry name" value="GNAT_YJDJ"/>
</dbReference>
<dbReference type="Gene3D" id="3.40.630.30">
    <property type="match status" value="1"/>
</dbReference>
<evidence type="ECO:0000313" key="7">
    <source>
        <dbReference type="Proteomes" id="UP001328107"/>
    </source>
</evidence>
<dbReference type="PANTHER" id="PTHR31435:SF9">
    <property type="entry name" value="PROTEIN NATD1"/>
    <property type="match status" value="1"/>
</dbReference>
<feature type="compositionally biased region" description="Basic and acidic residues" evidence="4">
    <location>
        <begin position="138"/>
        <end position="148"/>
    </location>
</feature>
<gene>
    <name evidence="6" type="ORF">PMAYCL1PPCAC_10042</name>
</gene>
<dbReference type="Pfam" id="PF14542">
    <property type="entry name" value="Acetyltransf_CG"/>
    <property type="match status" value="1"/>
</dbReference>
<feature type="region of interest" description="Disordered" evidence="4">
    <location>
        <begin position="116"/>
        <end position="155"/>
    </location>
</feature>
<name>A0AAN4ZEQ9_9BILA</name>
<organism evidence="6 7">
    <name type="scientific">Pristionchus mayeri</name>
    <dbReference type="NCBI Taxonomy" id="1317129"/>
    <lineage>
        <taxon>Eukaryota</taxon>
        <taxon>Metazoa</taxon>
        <taxon>Ecdysozoa</taxon>
        <taxon>Nematoda</taxon>
        <taxon>Chromadorea</taxon>
        <taxon>Rhabditida</taxon>
        <taxon>Rhabditina</taxon>
        <taxon>Diplogasteromorpha</taxon>
        <taxon>Diplogasteroidea</taxon>
        <taxon>Neodiplogasteridae</taxon>
        <taxon>Pristionchus</taxon>
    </lineage>
</organism>
<evidence type="ECO:0000256" key="4">
    <source>
        <dbReference type="SAM" id="MobiDB-lite"/>
    </source>
</evidence>
<dbReference type="SUPFAM" id="SSF55729">
    <property type="entry name" value="Acyl-CoA N-acyltransferases (Nat)"/>
    <property type="match status" value="1"/>
</dbReference>
<dbReference type="EMBL" id="BTRK01000003">
    <property type="protein sequence ID" value="GMR39847.1"/>
    <property type="molecule type" value="Genomic_DNA"/>
</dbReference>
<evidence type="ECO:0000256" key="1">
    <source>
        <dbReference type="ARBA" id="ARBA00006233"/>
    </source>
</evidence>
<reference evidence="7" key="1">
    <citation type="submission" date="2022-10" db="EMBL/GenBank/DDBJ databases">
        <title>Genome assembly of Pristionchus species.</title>
        <authorList>
            <person name="Yoshida K."/>
            <person name="Sommer R.J."/>
        </authorList>
    </citation>
    <scope>NUCLEOTIDE SEQUENCE [LARGE SCALE GENOMIC DNA]</scope>
    <source>
        <strain evidence="7">RS5460</strain>
    </source>
</reference>
<dbReference type="InterPro" id="IPR045057">
    <property type="entry name" value="Gcn5-rel_NAT"/>
</dbReference>
<dbReference type="Proteomes" id="UP001328107">
    <property type="component" value="Unassembled WGS sequence"/>
</dbReference>
<accession>A0AAN4ZEQ9</accession>
<dbReference type="AlphaFoldDB" id="A0AAN4ZEQ9"/>
<feature type="domain" description="N-acetyltransferase" evidence="5">
    <location>
        <begin position="8"/>
        <end position="100"/>
    </location>
</feature>
<evidence type="ECO:0000259" key="5">
    <source>
        <dbReference type="PROSITE" id="PS51729"/>
    </source>
</evidence>
<protein>
    <recommendedName>
        <fullName evidence="2">Protein NATD1</fullName>
    </recommendedName>
    <alternativeName>
        <fullName evidence="3">N-acetyltransferase domain-containing protein 1</fullName>
    </alternativeName>
</protein>
<keyword evidence="7" id="KW-1185">Reference proteome</keyword>
<dbReference type="PROSITE" id="PS51729">
    <property type="entry name" value="GNAT_YJDJ"/>
    <property type="match status" value="1"/>
</dbReference>
<dbReference type="InterPro" id="IPR016181">
    <property type="entry name" value="Acyl_CoA_acyltransferase"/>
</dbReference>
<comment type="caution">
    <text evidence="6">The sequence shown here is derived from an EMBL/GenBank/DDBJ whole genome shotgun (WGS) entry which is preliminary data.</text>
</comment>
<proteinExistence type="inferred from homology"/>
<evidence type="ECO:0000313" key="6">
    <source>
        <dbReference type="EMBL" id="GMR39847.1"/>
    </source>
</evidence>
<evidence type="ECO:0000256" key="3">
    <source>
        <dbReference type="ARBA" id="ARBA00031876"/>
    </source>
</evidence>